<accession>A0A0D6LR68</accession>
<sequence length="90" mass="10530">MTRTTYRVKGFWIMHKAVLELGLDPIAFVPDARPPHARSPLHVPQQVAKGWILSGENLEERRPREDLRLQFRRLLQLLLLARQSTVRPKI</sequence>
<dbReference type="Proteomes" id="UP000054495">
    <property type="component" value="Unassembled WGS sequence"/>
</dbReference>
<dbReference type="EMBL" id="KE124938">
    <property type="protein sequence ID" value="EPB74550.1"/>
    <property type="molecule type" value="Genomic_DNA"/>
</dbReference>
<evidence type="ECO:0000313" key="2">
    <source>
        <dbReference type="Proteomes" id="UP000054495"/>
    </source>
</evidence>
<name>A0A0D6LR68_9BILA</name>
<reference evidence="1 2" key="1">
    <citation type="submission" date="2013-05" db="EMBL/GenBank/DDBJ databases">
        <title>Draft genome of the parasitic nematode Anyclostoma ceylanicum.</title>
        <authorList>
            <person name="Mitreva M."/>
        </authorList>
    </citation>
    <scope>NUCLEOTIDE SEQUENCE [LARGE SCALE GENOMIC DNA]</scope>
</reference>
<organism evidence="1 2">
    <name type="scientific">Ancylostoma ceylanicum</name>
    <dbReference type="NCBI Taxonomy" id="53326"/>
    <lineage>
        <taxon>Eukaryota</taxon>
        <taxon>Metazoa</taxon>
        <taxon>Ecdysozoa</taxon>
        <taxon>Nematoda</taxon>
        <taxon>Chromadorea</taxon>
        <taxon>Rhabditida</taxon>
        <taxon>Rhabditina</taxon>
        <taxon>Rhabditomorpha</taxon>
        <taxon>Strongyloidea</taxon>
        <taxon>Ancylostomatidae</taxon>
        <taxon>Ancylostomatinae</taxon>
        <taxon>Ancylostoma</taxon>
    </lineage>
</organism>
<gene>
    <name evidence="1" type="ORF">ANCCEY_06362</name>
</gene>
<proteinExistence type="predicted"/>
<protein>
    <submittedName>
        <fullName evidence="1">Uncharacterized protein</fullName>
    </submittedName>
</protein>
<dbReference type="AlphaFoldDB" id="A0A0D6LR68"/>
<evidence type="ECO:0000313" key="1">
    <source>
        <dbReference type="EMBL" id="EPB74550.1"/>
    </source>
</evidence>
<keyword evidence="2" id="KW-1185">Reference proteome</keyword>